<keyword evidence="3" id="KW-0282">Flagellum</keyword>
<dbReference type="AlphaFoldDB" id="A0AAU8GXT0"/>
<dbReference type="EMBL" id="CP144373">
    <property type="protein sequence ID" value="XCH46103.1"/>
    <property type="molecule type" value="Genomic_DNA"/>
</dbReference>
<dbReference type="InterPro" id="IPR038610">
    <property type="entry name" value="FliK-like_C_sf"/>
</dbReference>
<organism evidence="3">
    <name type="scientific">Thermodesulfovibrio autotrophicus</name>
    <dbReference type="NCBI Taxonomy" id="3118333"/>
    <lineage>
        <taxon>Bacteria</taxon>
        <taxon>Pseudomonadati</taxon>
        <taxon>Nitrospirota</taxon>
        <taxon>Thermodesulfovibrionia</taxon>
        <taxon>Thermodesulfovibrionales</taxon>
        <taxon>Thermodesulfovibrionaceae</taxon>
        <taxon>Thermodesulfovibrio</taxon>
    </lineage>
</organism>
<dbReference type="CDD" id="cd17470">
    <property type="entry name" value="T3SS_Flik_C"/>
    <property type="match status" value="1"/>
</dbReference>
<dbReference type="Gene3D" id="3.30.750.140">
    <property type="match status" value="1"/>
</dbReference>
<feature type="domain" description="Flagellar hook-length control protein-like C-terminal" evidence="2">
    <location>
        <begin position="257"/>
        <end position="324"/>
    </location>
</feature>
<name>A0AAU8GXT0_9BACT</name>
<keyword evidence="3" id="KW-0966">Cell projection</keyword>
<dbReference type="InterPro" id="IPR021136">
    <property type="entry name" value="Flagellar_hook_control-like_C"/>
</dbReference>
<keyword evidence="3" id="KW-0969">Cilium</keyword>
<feature type="coiled-coil region" evidence="1">
    <location>
        <begin position="94"/>
        <end position="121"/>
    </location>
</feature>
<gene>
    <name evidence="3" type="ORF">V4D30_07105</name>
</gene>
<sequence length="358" mass="40514">MMLTGNINLNALNLIKTQVAVTSNPNGFDDLFKELLKFLFENKDISTDASADNNPFVPPFVSLQNLLFQDFTNFKELFQSSEFSSELKASLSLLQSGQIDIKELSSLLQNLKSQNNRNEIQSLIENFDGKILLNKEKQHPNSLNLSEVVQIYSNKGNSEQLLFNSESFSCSQGKLSAESPSTLLLNIIKTYSESSGNHSDFQNIHMIKKTFNKEELSSQLSIFHNIQEKINEIKDAQQKIELPFTRLKEVSDIVFKALSSSQKTIIVQLEPPELGKILIKLSMDNAGLRADMKVDYPHVKEALSGLIPEIKSNLESTGLKVSDFLLDLMKENRGYSDSYNGQGQRKYRGNQKFFEYFV</sequence>
<dbReference type="Pfam" id="PF02120">
    <property type="entry name" value="Flg_hook"/>
    <property type="match status" value="1"/>
</dbReference>
<evidence type="ECO:0000313" key="3">
    <source>
        <dbReference type="EMBL" id="XCH46103.1"/>
    </source>
</evidence>
<evidence type="ECO:0000259" key="2">
    <source>
        <dbReference type="Pfam" id="PF02120"/>
    </source>
</evidence>
<keyword evidence="1" id="KW-0175">Coiled coil</keyword>
<accession>A0AAU8GXT0</accession>
<dbReference type="RefSeq" id="WP_353683642.1">
    <property type="nucleotide sequence ID" value="NZ_CP144373.1"/>
</dbReference>
<protein>
    <submittedName>
        <fullName evidence="3">Flagellar hook-length control protein FliK</fullName>
    </submittedName>
</protein>
<evidence type="ECO:0000256" key="1">
    <source>
        <dbReference type="SAM" id="Coils"/>
    </source>
</evidence>
<dbReference type="KEGG" id="taut:V4D30_07105"/>
<reference evidence="3" key="1">
    <citation type="submission" date="2024-01" db="EMBL/GenBank/DDBJ databases">
        <title>The first autotrophic representatives of the genus Thermodesulfovibrio.</title>
        <authorList>
            <person name="Maltseva A.I."/>
            <person name="Elcheninov A.G."/>
            <person name="Kublanov I.V."/>
            <person name="Lebedinsky A.V."/>
            <person name="Frolov E.N."/>
        </authorList>
    </citation>
    <scope>NUCLEOTIDE SEQUENCE</scope>
    <source>
        <strain evidence="3">3907-1M</strain>
    </source>
</reference>
<proteinExistence type="predicted"/>